<reference evidence="1 2" key="1">
    <citation type="submission" date="2019-07" db="EMBL/GenBank/DDBJ databases">
        <authorList>
            <person name="Park M."/>
        </authorList>
    </citation>
    <scope>NUCLEOTIDE SEQUENCE [LARGE SCALE GENOMIC DNA]</scope>
    <source>
        <strain evidence="1 2">KCTC32445</strain>
    </source>
</reference>
<dbReference type="Gene3D" id="3.90.550.10">
    <property type="entry name" value="Spore Coat Polysaccharide Biosynthesis Protein SpsA, Chain A"/>
    <property type="match status" value="1"/>
</dbReference>
<dbReference type="Proteomes" id="UP000320160">
    <property type="component" value="Unassembled WGS sequence"/>
</dbReference>
<dbReference type="SUPFAM" id="SSF53448">
    <property type="entry name" value="Nucleotide-diphospho-sugar transferases"/>
    <property type="match status" value="1"/>
</dbReference>
<protein>
    <submittedName>
        <fullName evidence="1">Acylneuraminate cytidylyltransferase family protein</fullName>
    </submittedName>
</protein>
<accession>A0A553WBH6</accession>
<sequence length="227" mass="24957">MSSSLLAIIPARGGSKGLPRKNILPVGGKPLIAWTITAALEASSIDEVILSSDDDETIKLASEWGCNAPFVRPASLASDTASSIDVVLHALGMCPGFDYVALLQPTSPLRTSLDIDDAFKILNVSGANSCVSMCLAEESPFWMYRLRENMQLESLFPNQNVSRRQDLPPVYVLNGAIYIARVSWLLQSRSFISEDCVAHIMPRERSLDIDTADDFEELKRVIGDRKR</sequence>
<dbReference type="Pfam" id="PF02348">
    <property type="entry name" value="CTP_transf_3"/>
    <property type="match status" value="1"/>
</dbReference>
<proteinExistence type="predicted"/>
<dbReference type="OrthoDB" id="9805604at2"/>
<dbReference type="InterPro" id="IPR029044">
    <property type="entry name" value="Nucleotide-diphossugar_trans"/>
</dbReference>
<dbReference type="InterPro" id="IPR050793">
    <property type="entry name" value="CMP-NeuNAc_synthase"/>
</dbReference>
<evidence type="ECO:0000313" key="1">
    <source>
        <dbReference type="EMBL" id="TSB02041.1"/>
    </source>
</evidence>
<dbReference type="CDD" id="cd02513">
    <property type="entry name" value="CMP-NeuAc_Synthase"/>
    <property type="match status" value="1"/>
</dbReference>
<evidence type="ECO:0000313" key="2">
    <source>
        <dbReference type="Proteomes" id="UP000320160"/>
    </source>
</evidence>
<keyword evidence="1" id="KW-0548">Nucleotidyltransferase</keyword>
<dbReference type="EMBL" id="VKKU01000002">
    <property type="protein sequence ID" value="TSB02041.1"/>
    <property type="molecule type" value="Genomic_DNA"/>
</dbReference>
<dbReference type="PANTHER" id="PTHR21485:SF6">
    <property type="entry name" value="N-ACYLNEURAMINATE CYTIDYLYLTRANSFERASE-RELATED"/>
    <property type="match status" value="1"/>
</dbReference>
<keyword evidence="2" id="KW-1185">Reference proteome</keyword>
<gene>
    <name evidence="1" type="ORF">FOM92_12970</name>
</gene>
<dbReference type="GO" id="GO:0008781">
    <property type="term" value="F:N-acylneuraminate cytidylyltransferase activity"/>
    <property type="evidence" value="ECO:0007669"/>
    <property type="project" value="TreeGrafter"/>
</dbReference>
<dbReference type="InterPro" id="IPR003329">
    <property type="entry name" value="Cytidylyl_trans"/>
</dbReference>
<dbReference type="PANTHER" id="PTHR21485">
    <property type="entry name" value="HAD SUPERFAMILY MEMBERS CMAS AND KDSC"/>
    <property type="match status" value="1"/>
</dbReference>
<name>A0A553WBH6_9SPHN</name>
<dbReference type="AlphaFoldDB" id="A0A553WBH6"/>
<dbReference type="RefSeq" id="WP_143777261.1">
    <property type="nucleotide sequence ID" value="NZ_VKKU01000002.1"/>
</dbReference>
<keyword evidence="1" id="KW-0808">Transferase</keyword>
<organism evidence="1 2">
    <name type="scientific">Sphingorhabdus contaminans</name>
    <dbReference type="NCBI Taxonomy" id="1343899"/>
    <lineage>
        <taxon>Bacteria</taxon>
        <taxon>Pseudomonadati</taxon>
        <taxon>Pseudomonadota</taxon>
        <taxon>Alphaproteobacteria</taxon>
        <taxon>Sphingomonadales</taxon>
        <taxon>Sphingomonadaceae</taxon>
        <taxon>Sphingorhabdus</taxon>
    </lineage>
</organism>
<comment type="caution">
    <text evidence="1">The sequence shown here is derived from an EMBL/GenBank/DDBJ whole genome shotgun (WGS) entry which is preliminary data.</text>
</comment>